<dbReference type="Proteomes" id="UP001565368">
    <property type="component" value="Unassembled WGS sequence"/>
</dbReference>
<dbReference type="RefSeq" id="XP_069205384.1">
    <property type="nucleotide sequence ID" value="XM_069357447.1"/>
</dbReference>
<protein>
    <submittedName>
        <fullName evidence="2">Uncharacterized protein</fullName>
    </submittedName>
</protein>
<name>A0ABR3PST4_9TREE</name>
<evidence type="ECO:0000313" key="2">
    <source>
        <dbReference type="EMBL" id="KAL1405440.1"/>
    </source>
</evidence>
<proteinExistence type="predicted"/>
<feature type="region of interest" description="Disordered" evidence="1">
    <location>
        <begin position="61"/>
        <end position="295"/>
    </location>
</feature>
<feature type="compositionally biased region" description="Acidic residues" evidence="1">
    <location>
        <begin position="606"/>
        <end position="671"/>
    </location>
</feature>
<feature type="compositionally biased region" description="Basic residues" evidence="1">
    <location>
        <begin position="396"/>
        <end position="405"/>
    </location>
</feature>
<evidence type="ECO:0000256" key="1">
    <source>
        <dbReference type="SAM" id="MobiDB-lite"/>
    </source>
</evidence>
<feature type="compositionally biased region" description="Low complexity" evidence="1">
    <location>
        <begin position="245"/>
        <end position="258"/>
    </location>
</feature>
<feature type="compositionally biased region" description="Basic and acidic residues" evidence="1">
    <location>
        <begin position="706"/>
        <end position="717"/>
    </location>
</feature>
<reference evidence="2 3" key="1">
    <citation type="submission" date="2023-08" db="EMBL/GenBank/DDBJ databases">
        <title>Annotated Genome Sequence of Vanrija albida AlHP1.</title>
        <authorList>
            <person name="Herzog R."/>
        </authorList>
    </citation>
    <scope>NUCLEOTIDE SEQUENCE [LARGE SCALE GENOMIC DNA]</scope>
    <source>
        <strain evidence="2 3">AlHP1</strain>
    </source>
</reference>
<dbReference type="GeneID" id="95990114"/>
<organism evidence="2 3">
    <name type="scientific">Vanrija albida</name>
    <dbReference type="NCBI Taxonomy" id="181172"/>
    <lineage>
        <taxon>Eukaryota</taxon>
        <taxon>Fungi</taxon>
        <taxon>Dikarya</taxon>
        <taxon>Basidiomycota</taxon>
        <taxon>Agaricomycotina</taxon>
        <taxon>Tremellomycetes</taxon>
        <taxon>Trichosporonales</taxon>
        <taxon>Trichosporonaceae</taxon>
        <taxon>Vanrija</taxon>
    </lineage>
</organism>
<feature type="region of interest" description="Disordered" evidence="1">
    <location>
        <begin position="307"/>
        <end position="344"/>
    </location>
</feature>
<dbReference type="EMBL" id="JBBXJM010000007">
    <property type="protein sequence ID" value="KAL1405440.1"/>
    <property type="molecule type" value="Genomic_DNA"/>
</dbReference>
<feature type="region of interest" description="Disordered" evidence="1">
    <location>
        <begin position="784"/>
        <end position="803"/>
    </location>
</feature>
<feature type="compositionally biased region" description="Pro residues" evidence="1">
    <location>
        <begin position="194"/>
        <end position="207"/>
    </location>
</feature>
<accession>A0ABR3PST4</accession>
<feature type="compositionally biased region" description="Polar residues" evidence="1">
    <location>
        <begin position="148"/>
        <end position="163"/>
    </location>
</feature>
<feature type="compositionally biased region" description="Low complexity" evidence="1">
    <location>
        <begin position="135"/>
        <end position="147"/>
    </location>
</feature>
<feature type="compositionally biased region" description="Basic and acidic residues" evidence="1">
    <location>
        <begin position="550"/>
        <end position="559"/>
    </location>
</feature>
<sequence length="803" mass="85306">MTGFPSSASFKPTEVQSGIALAPLAKWLSGMSSPDHLNKLSDVLERFRTPASYHRIDLRITYSSELPPSPSEPYASLPDDLEQPIEVDTSPAPAVDAEEGTPRPNGDAANGDAPVGEVGDKADVGKTAAPEEGADVTMADAMDVDATGTSDAAQPDQQPTLAPSSPPGDAQLPVDERASADGNSPQPSTRHDSQPPPEPSEPLPRPPSAIRALADYPSPRTPATGAVSPGQDLAAASNPPESSTPAAVPDPVPATVEAAADDDPANPTEPSLEPSAQASPPNPSSQPAPDITESKITLALIALGAVGTVPPSKESQDKSNPTSRAQSPVIPDYPPPPGPTSRCVRELRLDLRTLDPAALFELENWRRKELGLRPLAMSAPDSVWYKVPSDSESPPPKHRRGRPSKSKTTASASVEPRRRSATGDDDVTLLGTSRPRASTRDRQLNEAVANGTQDIVSVCDRTPTPDLVLPDGFDADGTDDPDFVPPEEQRARRGRLPRVPSPEVDLPRGLETEEEEVNNASQHHLSSSMPPDEFWNGFGEGGANGQTEADDLHNDDPPEPRLGTTGTSGRTSTSRELSGERAIDALLDEAIGENDAAMQSDREQQDGDELLFPDEGANEEEEFNNALDDEEEFGNELPDEEEIDNAVSDEEAAFNDLVMEEDEDEDEDGDGDAPKQPPQDEGDLYRSDHQSPQRSSSGEAVDEASPDGKSRSSEPQRKSSSKTATSPAPITASSTQRGRGSVSVTLARRYKTPATVSSSSRARLPVPVSVRKSTRALRFIRNPGYTGTYPAPSTLPHSASFEQ</sequence>
<feature type="compositionally biased region" description="Polar residues" evidence="1">
    <location>
        <begin position="518"/>
        <end position="529"/>
    </location>
</feature>
<feature type="compositionally biased region" description="Low complexity" evidence="1">
    <location>
        <begin position="62"/>
        <end position="78"/>
    </location>
</feature>
<feature type="compositionally biased region" description="Acidic residues" evidence="1">
    <location>
        <begin position="473"/>
        <end position="482"/>
    </location>
</feature>
<comment type="caution">
    <text evidence="2">The sequence shown here is derived from an EMBL/GenBank/DDBJ whole genome shotgun (WGS) entry which is preliminary data.</text>
</comment>
<gene>
    <name evidence="2" type="ORF">Q8F55_009071</name>
</gene>
<evidence type="ECO:0000313" key="3">
    <source>
        <dbReference type="Proteomes" id="UP001565368"/>
    </source>
</evidence>
<feature type="region of interest" description="Disordered" evidence="1">
    <location>
        <begin position="370"/>
        <end position="744"/>
    </location>
</feature>
<keyword evidence="3" id="KW-1185">Reference proteome</keyword>
<feature type="compositionally biased region" description="Polar residues" evidence="1">
    <location>
        <begin position="723"/>
        <end position="744"/>
    </location>
</feature>
<feature type="compositionally biased region" description="Low complexity" evidence="1">
    <location>
        <begin position="561"/>
        <end position="576"/>
    </location>
</feature>